<dbReference type="Gene3D" id="2.60.120.430">
    <property type="entry name" value="Galactose-binding lectin"/>
    <property type="match status" value="1"/>
</dbReference>
<accession>X1DWA6</accession>
<proteinExistence type="predicted"/>
<dbReference type="InterPro" id="IPR008979">
    <property type="entry name" value="Galactose-bd-like_sf"/>
</dbReference>
<evidence type="ECO:0000313" key="1">
    <source>
        <dbReference type="EMBL" id="GAH09239.1"/>
    </source>
</evidence>
<sequence length="152" mass="17326">MYVYVEDNSYNPAMVKYGDSQGEHPNDITIEEWQEWIIPISSLNDANLADLRALCIGFGEDRFYPFPGGWGTVYFDDIRLYPARCIPEKLKPIADLSDNCIVDLADVEIMAGQWLQSGENTADIFEDSIVNLKDFAVLANSWLDEQLWPPQE</sequence>
<name>X1DWA6_9ZZZZ</name>
<dbReference type="AlphaFoldDB" id="X1DWA6"/>
<protein>
    <submittedName>
        <fullName evidence="1">Uncharacterized protein</fullName>
    </submittedName>
</protein>
<reference evidence="1" key="1">
    <citation type="journal article" date="2014" name="Front. Microbiol.">
        <title>High frequency of phylogenetically diverse reductive dehalogenase-homologous genes in deep subseafloor sedimentary metagenomes.</title>
        <authorList>
            <person name="Kawai M."/>
            <person name="Futagami T."/>
            <person name="Toyoda A."/>
            <person name="Takaki Y."/>
            <person name="Nishi S."/>
            <person name="Hori S."/>
            <person name="Arai W."/>
            <person name="Tsubouchi T."/>
            <person name="Morono Y."/>
            <person name="Uchiyama I."/>
            <person name="Ito T."/>
            <person name="Fujiyama A."/>
            <person name="Inagaki F."/>
            <person name="Takami H."/>
        </authorList>
    </citation>
    <scope>NUCLEOTIDE SEQUENCE</scope>
    <source>
        <strain evidence="1">Expedition CK06-06</strain>
    </source>
</reference>
<dbReference type="SUPFAM" id="SSF49785">
    <property type="entry name" value="Galactose-binding domain-like"/>
    <property type="match status" value="1"/>
</dbReference>
<organism evidence="1">
    <name type="scientific">marine sediment metagenome</name>
    <dbReference type="NCBI Taxonomy" id="412755"/>
    <lineage>
        <taxon>unclassified sequences</taxon>
        <taxon>metagenomes</taxon>
        <taxon>ecological metagenomes</taxon>
    </lineage>
</organism>
<gene>
    <name evidence="1" type="ORF">S01H4_59541</name>
</gene>
<comment type="caution">
    <text evidence="1">The sequence shown here is derived from an EMBL/GenBank/DDBJ whole genome shotgun (WGS) entry which is preliminary data.</text>
</comment>
<dbReference type="EMBL" id="BART01034934">
    <property type="protein sequence ID" value="GAH09239.1"/>
    <property type="molecule type" value="Genomic_DNA"/>
</dbReference>